<evidence type="ECO:0000313" key="13">
    <source>
        <dbReference type="Proteomes" id="UP000094389"/>
    </source>
</evidence>
<dbReference type="OMA" id="IFQMDMP"/>
<dbReference type="EMBL" id="CDQK01000006">
    <property type="protein sequence ID" value="CEP24747.1"/>
    <property type="molecule type" value="Genomic_DNA"/>
</dbReference>
<evidence type="ECO:0000256" key="6">
    <source>
        <dbReference type="ARBA" id="ARBA00023242"/>
    </source>
</evidence>
<comment type="function">
    <text evidence="7">Component of the SMC5-SMC6 complex, that promotes sister chromatid alignment after DNA damage and facilitates double-stranded DNA breaks (DSBs) repair via homologous recombination between sister chromatids.</text>
</comment>
<evidence type="ECO:0000256" key="4">
    <source>
        <dbReference type="ARBA" id="ARBA00023172"/>
    </source>
</evidence>
<evidence type="ECO:0000256" key="1">
    <source>
        <dbReference type="ARBA" id="ARBA00004123"/>
    </source>
</evidence>
<keyword evidence="6 7" id="KW-0539">Nucleus</keyword>
<feature type="compositionally biased region" description="Basic and acidic residues" evidence="8">
    <location>
        <begin position="77"/>
        <end position="87"/>
    </location>
</feature>
<dbReference type="AlphaFoldDB" id="A0A0H5C9M0"/>
<evidence type="ECO:0000256" key="2">
    <source>
        <dbReference type="ARBA" id="ARBA00008997"/>
    </source>
</evidence>
<gene>
    <name evidence="10" type="ORF">BN1211_5651</name>
    <name evidence="11" type="ORF">CYBJADRAFT_168444</name>
</gene>
<proteinExistence type="inferred from homology"/>
<evidence type="ECO:0000313" key="12">
    <source>
        <dbReference type="Proteomes" id="UP000038830"/>
    </source>
</evidence>
<dbReference type="InterPro" id="IPR014854">
    <property type="entry name" value="Nse4_C"/>
</dbReference>
<dbReference type="GO" id="GO:0006281">
    <property type="term" value="P:DNA repair"/>
    <property type="evidence" value="ECO:0007669"/>
    <property type="project" value="UniProtKB-UniRule"/>
</dbReference>
<reference evidence="10" key="1">
    <citation type="submission" date="2014-12" db="EMBL/GenBank/DDBJ databases">
        <authorList>
            <person name="Jaenicke S."/>
        </authorList>
    </citation>
    <scope>NUCLEOTIDE SEQUENCE [LARGE SCALE GENOMIC DNA]</scope>
    <source>
        <strain evidence="10">CBS1600</strain>
    </source>
</reference>
<evidence type="ECO:0000256" key="5">
    <source>
        <dbReference type="ARBA" id="ARBA00023204"/>
    </source>
</evidence>
<comment type="similarity">
    <text evidence="2 7">Belongs to the NSE4 family.</text>
</comment>
<feature type="region of interest" description="Disordered" evidence="8">
    <location>
        <begin position="337"/>
        <end position="364"/>
    </location>
</feature>
<keyword evidence="13" id="KW-1185">Reference proteome</keyword>
<dbReference type="GO" id="GO:0006310">
    <property type="term" value="P:DNA recombination"/>
    <property type="evidence" value="ECO:0007669"/>
    <property type="project" value="UniProtKB-UniRule"/>
</dbReference>
<dbReference type="Proteomes" id="UP000038830">
    <property type="component" value="Unassembled WGS sequence"/>
</dbReference>
<accession>A0A0H5C9M0</accession>
<dbReference type="OrthoDB" id="361242at2759"/>
<evidence type="ECO:0000259" key="9">
    <source>
        <dbReference type="Pfam" id="PF08743"/>
    </source>
</evidence>
<accession>A0A1E4RZ42</accession>
<feature type="region of interest" description="Disordered" evidence="8">
    <location>
        <begin position="1"/>
        <end position="87"/>
    </location>
</feature>
<feature type="compositionally biased region" description="Basic and acidic residues" evidence="8">
    <location>
        <begin position="14"/>
        <end position="23"/>
    </location>
</feature>
<keyword evidence="3 7" id="KW-0227">DNA damage</keyword>
<keyword evidence="5 7" id="KW-0234">DNA repair</keyword>
<dbReference type="Proteomes" id="UP000094389">
    <property type="component" value="Unassembled WGS sequence"/>
</dbReference>
<feature type="compositionally biased region" description="Acidic residues" evidence="8">
    <location>
        <begin position="33"/>
        <end position="76"/>
    </location>
</feature>
<dbReference type="InterPro" id="IPR027786">
    <property type="entry name" value="Nse4/EID"/>
</dbReference>
<dbReference type="PANTHER" id="PTHR16140:SF0">
    <property type="entry name" value="NON-STRUCTURAL MAINTENANCE OF CHROMOSOMES ELEMENT 4"/>
    <property type="match status" value="1"/>
</dbReference>
<comment type="subunit">
    <text evidence="7">Component of the SMC5-SMC6 complex.</text>
</comment>
<feature type="compositionally biased region" description="Basic and acidic residues" evidence="8">
    <location>
        <begin position="352"/>
        <end position="364"/>
    </location>
</feature>
<dbReference type="STRING" id="983966.A0A0H5C9M0"/>
<evidence type="ECO:0000313" key="11">
    <source>
        <dbReference type="EMBL" id="ODV72509.1"/>
    </source>
</evidence>
<feature type="domain" description="Non-structural maintenance of chromosome element 4 C-terminal" evidence="9">
    <location>
        <begin position="300"/>
        <end position="395"/>
    </location>
</feature>
<reference evidence="12" key="2">
    <citation type="journal article" date="2015" name="J. Biotechnol.">
        <title>The structure of the Cyberlindnera jadinii genome and its relation to Candida utilis analyzed by the occurrence of single nucleotide polymorphisms.</title>
        <authorList>
            <person name="Rupp O."/>
            <person name="Brinkrolf K."/>
            <person name="Buerth C."/>
            <person name="Kunigo M."/>
            <person name="Schneider J."/>
            <person name="Jaenicke S."/>
            <person name="Goesmann A."/>
            <person name="Puehler A."/>
            <person name="Jaeger K.-E."/>
            <person name="Ernst J.F."/>
        </authorList>
    </citation>
    <scope>NUCLEOTIDE SEQUENCE [LARGE SCALE GENOMIC DNA]</scope>
    <source>
        <strain evidence="12">ATCC 18201 / CBS 1600 / BCRC 20928 / JCM 3617 / NBRC 0987 / NRRL Y-1542</strain>
    </source>
</reference>
<organism evidence="10 12">
    <name type="scientific">Cyberlindnera jadinii (strain ATCC 18201 / CBS 1600 / BCRC 20928 / JCM 3617 / NBRC 0987 / NRRL Y-1542)</name>
    <name type="common">Torula yeast</name>
    <name type="synonym">Candida utilis</name>
    <dbReference type="NCBI Taxonomy" id="983966"/>
    <lineage>
        <taxon>Eukaryota</taxon>
        <taxon>Fungi</taxon>
        <taxon>Dikarya</taxon>
        <taxon>Ascomycota</taxon>
        <taxon>Saccharomycotina</taxon>
        <taxon>Saccharomycetes</taxon>
        <taxon>Phaffomycetales</taxon>
        <taxon>Phaffomycetaceae</taxon>
        <taxon>Cyberlindnera</taxon>
    </lineage>
</organism>
<evidence type="ECO:0000313" key="10">
    <source>
        <dbReference type="EMBL" id="CEP24747.1"/>
    </source>
</evidence>
<dbReference type="EMBL" id="KV453934">
    <property type="protein sequence ID" value="ODV72509.1"/>
    <property type="molecule type" value="Genomic_DNA"/>
</dbReference>
<protein>
    <recommendedName>
        <fullName evidence="7">Non-structural maintenance of chromosomes element 4</fullName>
    </recommendedName>
</protein>
<name>A0A0H5C9M0_CYBJN</name>
<dbReference type="PANTHER" id="PTHR16140">
    <property type="entry name" value="NON-STRUCTURAL MAINTENANCE OF CHROMOSOMES ELEMENT 4"/>
    <property type="match status" value="1"/>
</dbReference>
<comment type="subcellular location">
    <subcellularLocation>
        <location evidence="1 7">Nucleus</location>
    </subcellularLocation>
</comment>
<dbReference type="GO" id="GO:0030915">
    <property type="term" value="C:Smc5-Smc6 complex"/>
    <property type="evidence" value="ECO:0007669"/>
    <property type="project" value="UniProtKB-UniRule"/>
</dbReference>
<evidence type="ECO:0000256" key="7">
    <source>
        <dbReference type="RuleBase" id="RU365071"/>
    </source>
</evidence>
<evidence type="ECO:0000256" key="3">
    <source>
        <dbReference type="ARBA" id="ARBA00022763"/>
    </source>
</evidence>
<dbReference type="Pfam" id="PF08743">
    <property type="entry name" value="Nse4_C"/>
    <property type="match status" value="1"/>
</dbReference>
<keyword evidence="4 7" id="KW-0233">DNA recombination</keyword>
<sequence length="405" mass="46142">MSATLKRTANGVKEVNKRAKYGEDELVGGGSGSDEEESGSDDDGSDDDDEEDDDDDGGSDDDDEEDDDEDDEDDDPNDSRTVEQTHTLEQKILAQERKLGSQMKADRAKVVREGGLGMATDYLKHINAIFQEKEQHRLENKTLELYDARNFADSGDLVDIAVRNIKVGTTDNHLKPDDFIKRMRIFLLGSAMKQDIDANDDKEAWLQARHSFEQFNWLTFGTLFYSRGMRPGLCDHLLGPLDIEKKVREVRVHQRLVTTDNVTTAEEVTSDDVNNNATDHTTLAVQNAFKVFCQKSRGEPVNIFKFFINPTSFPQSVENMFYTSFLLKDGRIKLDEDPQGYPTISLPPPLPRDPREAEQERQRRVDMNSNHFIFQLEYSSWKLLIDKFNITESFIPTRQEDGVVL</sequence>
<reference evidence="11 13" key="3">
    <citation type="journal article" date="2016" name="Proc. Natl. Acad. Sci. U.S.A.">
        <title>Comparative genomics of biotechnologically important yeasts.</title>
        <authorList>
            <person name="Riley R."/>
            <person name="Haridas S."/>
            <person name="Wolfe K.H."/>
            <person name="Lopes M.R."/>
            <person name="Hittinger C.T."/>
            <person name="Goeker M."/>
            <person name="Salamov A.A."/>
            <person name="Wisecaver J.H."/>
            <person name="Long T.M."/>
            <person name="Calvey C.H."/>
            <person name="Aerts A.L."/>
            <person name="Barry K.W."/>
            <person name="Choi C."/>
            <person name="Clum A."/>
            <person name="Coughlan A.Y."/>
            <person name="Deshpande S."/>
            <person name="Douglass A.P."/>
            <person name="Hanson S.J."/>
            <person name="Klenk H.-P."/>
            <person name="LaButti K.M."/>
            <person name="Lapidus A."/>
            <person name="Lindquist E.A."/>
            <person name="Lipzen A.M."/>
            <person name="Meier-Kolthoff J.P."/>
            <person name="Ohm R.A."/>
            <person name="Otillar R.P."/>
            <person name="Pangilinan J.L."/>
            <person name="Peng Y."/>
            <person name="Rokas A."/>
            <person name="Rosa C.A."/>
            <person name="Scheuner C."/>
            <person name="Sibirny A.A."/>
            <person name="Slot J.C."/>
            <person name="Stielow J.B."/>
            <person name="Sun H."/>
            <person name="Kurtzman C.P."/>
            <person name="Blackwell M."/>
            <person name="Grigoriev I.V."/>
            <person name="Jeffries T.W."/>
        </authorList>
    </citation>
    <scope>NUCLEOTIDE SEQUENCE [LARGE SCALE GENOMIC DNA]</scope>
    <source>
        <strain evidence="13">ATCC 18201 / CBS 1600 / BCRC 20928 / JCM 3617 / NBRC 0987 / NRRL Y-1542</strain>
        <strain evidence="11">NRRL Y-1542</strain>
    </source>
</reference>
<evidence type="ECO:0000256" key="8">
    <source>
        <dbReference type="SAM" id="MobiDB-lite"/>
    </source>
</evidence>
<dbReference type="GO" id="GO:0005634">
    <property type="term" value="C:nucleus"/>
    <property type="evidence" value="ECO:0007669"/>
    <property type="project" value="UniProtKB-SubCell"/>
</dbReference>